<dbReference type="InterPro" id="IPR018625">
    <property type="entry name" value="Pet100"/>
</dbReference>
<evidence type="ECO:0000313" key="2">
    <source>
        <dbReference type="EMBL" id="RVX22351.1"/>
    </source>
</evidence>
<accession>A0A438KMB4</accession>
<dbReference type="EMBL" id="QGNW01000004">
    <property type="protein sequence ID" value="RVX22351.1"/>
    <property type="molecule type" value="Genomic_DNA"/>
</dbReference>
<organism evidence="2 3">
    <name type="scientific">Vitis vinifera</name>
    <name type="common">Grape</name>
    <dbReference type="NCBI Taxonomy" id="29760"/>
    <lineage>
        <taxon>Eukaryota</taxon>
        <taxon>Viridiplantae</taxon>
        <taxon>Streptophyta</taxon>
        <taxon>Embryophyta</taxon>
        <taxon>Tracheophyta</taxon>
        <taxon>Spermatophyta</taxon>
        <taxon>Magnoliopsida</taxon>
        <taxon>eudicotyledons</taxon>
        <taxon>Gunneridae</taxon>
        <taxon>Pentapetalae</taxon>
        <taxon>rosids</taxon>
        <taxon>Vitales</taxon>
        <taxon>Vitaceae</taxon>
        <taxon>Viteae</taxon>
        <taxon>Vitis</taxon>
    </lineage>
</organism>
<name>A0A438KMB4_VITVI</name>
<dbReference type="PANTHER" id="PTHR35700:SF1">
    <property type="entry name" value="OS07G0181800 PROTEIN"/>
    <property type="match status" value="1"/>
</dbReference>
<gene>
    <name evidence="2" type="ORF">CK203_001072</name>
</gene>
<proteinExistence type="predicted"/>
<dbReference type="Proteomes" id="UP000288805">
    <property type="component" value="Unassembled WGS sequence"/>
</dbReference>
<dbReference type="Pfam" id="PF09803">
    <property type="entry name" value="Pet100"/>
    <property type="match status" value="1"/>
</dbReference>
<evidence type="ECO:0000313" key="3">
    <source>
        <dbReference type="Proteomes" id="UP000288805"/>
    </source>
</evidence>
<dbReference type="GO" id="GO:0033617">
    <property type="term" value="P:mitochondrial respiratory chain complex IV assembly"/>
    <property type="evidence" value="ECO:0007669"/>
    <property type="project" value="InterPro"/>
</dbReference>
<dbReference type="GO" id="GO:0005739">
    <property type="term" value="C:mitochondrion"/>
    <property type="evidence" value="ECO:0007669"/>
    <property type="project" value="InterPro"/>
</dbReference>
<dbReference type="AlphaFoldDB" id="A0A438KMB4"/>
<keyword evidence="1" id="KW-0812">Transmembrane</keyword>
<evidence type="ECO:0000256" key="1">
    <source>
        <dbReference type="SAM" id="Phobius"/>
    </source>
</evidence>
<protein>
    <submittedName>
        <fullName evidence="2">Uncharacterized protein</fullName>
    </submittedName>
</protein>
<comment type="caution">
    <text evidence="2">The sequence shown here is derived from an EMBL/GenBank/DDBJ whole genome shotgun (WGS) entry which is preliminary data.</text>
</comment>
<reference evidence="2 3" key="1">
    <citation type="journal article" date="2018" name="PLoS Genet.">
        <title>Population sequencing reveals clonal diversity and ancestral inbreeding in the grapevine cultivar Chardonnay.</title>
        <authorList>
            <person name="Roach M.J."/>
            <person name="Johnson D.L."/>
            <person name="Bohlmann J."/>
            <person name="van Vuuren H.J."/>
            <person name="Jones S.J."/>
            <person name="Pretorius I.S."/>
            <person name="Schmidt S.A."/>
            <person name="Borneman A.R."/>
        </authorList>
    </citation>
    <scope>NUCLEOTIDE SEQUENCE [LARGE SCALE GENOMIC DNA]</scope>
    <source>
        <strain evidence="3">cv. Chardonnay</strain>
        <tissue evidence="2">Leaf</tissue>
    </source>
</reference>
<keyword evidence="1" id="KW-1133">Transmembrane helix</keyword>
<keyword evidence="1" id="KW-0472">Membrane</keyword>
<dbReference type="PANTHER" id="PTHR35700">
    <property type="entry name" value="OS07G0181800 PROTEIN"/>
    <property type="match status" value="1"/>
</dbReference>
<feature type="transmembrane region" description="Helical" evidence="1">
    <location>
        <begin position="13"/>
        <end position="31"/>
    </location>
</feature>
<sequence length="82" mass="9115">MSAIGRSKGFLEIGKFTLYVVFPIGLMYALATNPKNTRKLIQTVTLFPGLCYEISSSGHWVKPSFWVVVAAAAMNCENDVWQ</sequence>